<dbReference type="Pfam" id="PF13414">
    <property type="entry name" value="TPR_11"/>
    <property type="match status" value="1"/>
</dbReference>
<gene>
    <name evidence="4" type="ORF">ON753_07580</name>
</gene>
<evidence type="ECO:0000313" key="5">
    <source>
        <dbReference type="Proteomes" id="UP001300261"/>
    </source>
</evidence>
<keyword evidence="3" id="KW-0732">Signal</keyword>
<sequence length="594" mass="65424">MNQMTGADSRMHRRPFKLKLLALVSAIALVPAAAAAETSAGAEALGTPSDLPLTLTGSYLSGRLAGFQKDYAQGAAFFEESLAADPSNPMLLERTFLLKLANGDVEQAVVYADELEKSGLQNFLAQLAVGAQRMVDGQYTAADEALAKGRNGPLAQLSIGISRAWALYGSGKVDEAVAMIDGLSGPDWFEVFKATHKAHILFAADRPQQALAAIEDAYEVDQGAIRVVDVYSRLLAANGRQKEALDALIQYEEQFRGHPKLEQTKEIIEGGAVVQPLVTDPAEGMAEILYGLGSVIGRDGGEELSTSYLQLSLYLDPDAEFAAIALGAVFERMEQPERAIEALKKVPDDSVLKREAEIQIGLNYNSLDQMDEARSHLETLIEQDPSDLEAVIALGNILRAHEIYADAEAVYTKGLDTIDQLEKEHWLLLYFRGIARERLNKWELAEADFRKALELNDQQPLVLNYLGYSLVDQGLKLDEALEMIKTAVDLRPTDGYIVDSLGWVYYRLGRYEEAVKELERAIELRPADPVINDHLGDAYWMVGRRHEARFQWNHARDLGPEEDELPKILDKIANGMPETPKTDAAKAENDKNGG</sequence>
<organism evidence="4 5">
    <name type="scientific">Roseibium salinum</name>
    <dbReference type="NCBI Taxonomy" id="1604349"/>
    <lineage>
        <taxon>Bacteria</taxon>
        <taxon>Pseudomonadati</taxon>
        <taxon>Pseudomonadota</taxon>
        <taxon>Alphaproteobacteria</taxon>
        <taxon>Hyphomicrobiales</taxon>
        <taxon>Stappiaceae</taxon>
        <taxon>Roseibium</taxon>
    </lineage>
</organism>
<dbReference type="InterPro" id="IPR019734">
    <property type="entry name" value="TPR_rpt"/>
</dbReference>
<feature type="region of interest" description="Disordered" evidence="2">
    <location>
        <begin position="574"/>
        <end position="594"/>
    </location>
</feature>
<dbReference type="InterPro" id="IPR011990">
    <property type="entry name" value="TPR-like_helical_dom_sf"/>
</dbReference>
<dbReference type="EMBL" id="JAPEVI010000003">
    <property type="protein sequence ID" value="MCX2722268.1"/>
    <property type="molecule type" value="Genomic_DNA"/>
</dbReference>
<dbReference type="Gene3D" id="1.25.40.10">
    <property type="entry name" value="Tetratricopeptide repeat domain"/>
    <property type="match status" value="3"/>
</dbReference>
<keyword evidence="5" id="KW-1185">Reference proteome</keyword>
<reference evidence="4 5" key="1">
    <citation type="journal article" date="2016" name="Int. J. Syst. Evol. Microbiol.">
        <title>Labrenzia salina sp. nov., isolated from the rhizosphere of the halophyte Arthrocnemum macrostachyum.</title>
        <authorList>
            <person name="Camacho M."/>
            <person name="Redondo-Gomez S."/>
            <person name="Rodriguez-Llorente I."/>
            <person name="Rohde M."/>
            <person name="Sproer C."/>
            <person name="Schumann P."/>
            <person name="Klenk H.P."/>
            <person name="Montero-Calasanz M.D.C."/>
        </authorList>
    </citation>
    <scope>NUCLEOTIDE SEQUENCE [LARGE SCALE GENOMIC DNA]</scope>
    <source>
        <strain evidence="4 5">DSM 29163</strain>
    </source>
</reference>
<dbReference type="SMART" id="SM00028">
    <property type="entry name" value="TPR"/>
    <property type="match status" value="8"/>
</dbReference>
<protein>
    <submittedName>
        <fullName evidence="4">Tetratricopeptide repeat protein</fullName>
    </submittedName>
</protein>
<dbReference type="SUPFAM" id="SSF48452">
    <property type="entry name" value="TPR-like"/>
    <property type="match status" value="3"/>
</dbReference>
<dbReference type="RefSeq" id="WP_265961961.1">
    <property type="nucleotide sequence ID" value="NZ_JAPEVI010000003.1"/>
</dbReference>
<proteinExistence type="predicted"/>
<accession>A0ABT3QZ90</accession>
<feature type="repeat" description="TPR" evidence="1">
    <location>
        <begin position="354"/>
        <end position="387"/>
    </location>
</feature>
<dbReference type="Pfam" id="PF13432">
    <property type="entry name" value="TPR_16"/>
    <property type="match status" value="2"/>
</dbReference>
<feature type="chain" id="PRO_5047451482" evidence="3">
    <location>
        <begin position="36"/>
        <end position="594"/>
    </location>
</feature>
<evidence type="ECO:0000256" key="3">
    <source>
        <dbReference type="SAM" id="SignalP"/>
    </source>
</evidence>
<dbReference type="PROSITE" id="PS50005">
    <property type="entry name" value="TPR"/>
    <property type="match status" value="2"/>
</dbReference>
<name>A0ABT3QZ90_9HYPH</name>
<keyword evidence="1" id="KW-0802">TPR repeat</keyword>
<dbReference type="PANTHER" id="PTHR12558">
    <property type="entry name" value="CELL DIVISION CYCLE 16,23,27"/>
    <property type="match status" value="1"/>
</dbReference>
<comment type="caution">
    <text evidence="4">The sequence shown here is derived from an EMBL/GenBank/DDBJ whole genome shotgun (WGS) entry which is preliminary data.</text>
</comment>
<feature type="signal peptide" evidence="3">
    <location>
        <begin position="1"/>
        <end position="35"/>
    </location>
</feature>
<evidence type="ECO:0000256" key="2">
    <source>
        <dbReference type="SAM" id="MobiDB-lite"/>
    </source>
</evidence>
<dbReference type="PROSITE" id="PS50293">
    <property type="entry name" value="TPR_REGION"/>
    <property type="match status" value="1"/>
</dbReference>
<feature type="repeat" description="TPR" evidence="1">
    <location>
        <begin position="495"/>
        <end position="528"/>
    </location>
</feature>
<evidence type="ECO:0000313" key="4">
    <source>
        <dbReference type="EMBL" id="MCX2722268.1"/>
    </source>
</evidence>
<feature type="compositionally biased region" description="Basic and acidic residues" evidence="2">
    <location>
        <begin position="580"/>
        <end position="594"/>
    </location>
</feature>
<dbReference type="PANTHER" id="PTHR12558:SF13">
    <property type="entry name" value="CELL DIVISION CYCLE PROTEIN 27 HOMOLOG"/>
    <property type="match status" value="1"/>
</dbReference>
<dbReference type="Proteomes" id="UP001300261">
    <property type="component" value="Unassembled WGS sequence"/>
</dbReference>
<evidence type="ECO:0000256" key="1">
    <source>
        <dbReference type="PROSITE-ProRule" id="PRU00339"/>
    </source>
</evidence>